<feature type="transmembrane region" description="Helical" evidence="1">
    <location>
        <begin position="1032"/>
        <end position="1053"/>
    </location>
</feature>
<feature type="transmembrane region" description="Helical" evidence="1">
    <location>
        <begin position="304"/>
        <end position="323"/>
    </location>
</feature>
<keyword evidence="3" id="KW-1185">Reference proteome</keyword>
<keyword evidence="1" id="KW-0812">Transmembrane</keyword>
<feature type="transmembrane region" description="Helical" evidence="1">
    <location>
        <begin position="218"/>
        <end position="243"/>
    </location>
</feature>
<feature type="transmembrane region" description="Helical" evidence="1">
    <location>
        <begin position="946"/>
        <end position="965"/>
    </location>
</feature>
<gene>
    <name evidence="2" type="ORF">QR680_006151</name>
</gene>
<feature type="transmembrane region" description="Helical" evidence="1">
    <location>
        <begin position="753"/>
        <end position="774"/>
    </location>
</feature>
<feature type="transmembrane region" description="Helical" evidence="1">
    <location>
        <begin position="94"/>
        <end position="113"/>
    </location>
</feature>
<feature type="transmembrane region" description="Helical" evidence="1">
    <location>
        <begin position="125"/>
        <end position="146"/>
    </location>
</feature>
<reference evidence="2" key="1">
    <citation type="submission" date="2023-06" db="EMBL/GenBank/DDBJ databases">
        <title>Genomic analysis of the entomopathogenic nematode Steinernema hermaphroditum.</title>
        <authorList>
            <person name="Schwarz E.M."/>
            <person name="Heppert J.K."/>
            <person name="Baniya A."/>
            <person name="Schwartz H.T."/>
            <person name="Tan C.-H."/>
            <person name="Antoshechkin I."/>
            <person name="Sternberg P.W."/>
            <person name="Goodrich-Blair H."/>
            <person name="Dillman A.R."/>
        </authorList>
    </citation>
    <scope>NUCLEOTIDE SEQUENCE</scope>
    <source>
        <strain evidence="2">PS9179</strain>
        <tissue evidence="2">Whole animal</tissue>
    </source>
</reference>
<dbReference type="AlphaFoldDB" id="A0AA39HUH0"/>
<accession>A0AA39HUH0</accession>
<feature type="transmembrane region" description="Helical" evidence="1">
    <location>
        <begin position="708"/>
        <end position="733"/>
    </location>
</feature>
<feature type="transmembrane region" description="Helical" evidence="1">
    <location>
        <begin position="418"/>
        <end position="442"/>
    </location>
</feature>
<evidence type="ECO:0000256" key="1">
    <source>
        <dbReference type="SAM" id="Phobius"/>
    </source>
</evidence>
<sequence>MFWVPYSMTATLQQMNVYIQYPSLLLNVIVLLVSLKIPSSIPKTFCLNLTFPCLLCTIYHLFSYHLQSIFLPYIENFNKVYMTIDGTLYTVLNQAALTSYETQATFSILLAYLSLTKPFFYQQWVASRAVSVGFLLTHVLSWSVAIEVNMERLWGYLDLYGTEVLYVHTMARLFVQAMIYVALTALYLMTVIRLIAFYRKKRSVARSQFTRWRILLSLLVYSTPPNLFLIAGIPGNYCSAYVYVFKPDGYATGSSDCDAVFDLSIQLITLRLFVTSLTALIVFKDYRRVICSYAKWIVRKTPMFKFKTYPSLLLNFLVLLVSLKVPSSIPKTFCLNLVFPCLLCTIYILAEYHTQFIFKDSFSLPYIITFNTLETVLYQAALKSYETQATFSIFLAYMSLTQPFFYQKVVASRGVRVGFIFAHVLSWAIAFEMTFEVHWYYWRPYSEQILYVHTVARLVVEGLIYVAMVVLYFMTLFKVISFYRKSHSVPTNQSARWRILLSLLLYCTPPNLFLIAGIPGNYCGADVNVFNYTHTLNTSTCGIVYDFSKQMVTLRLFVTSLTALLAFKDYRRALSSSTMCVLRKVPMLRTNLVAQMNICIQYPSLVLNIVVLLVSFKVPQSIPKTFCLNMVFPCLFLTIYILVMHHTKSLHQSSYGYVVFINTLDTLLHLVAVKSYETQATFSVFLAYLSLTKPFFYQKLVASRAVPIGFLLTHVLSWSIAIEITMEVHWIYLQPYSELILYIHTVIRLTVEGIIYICLVSLYLVTTIKLISFYRKAHGIPTNQSSRWRILMSLLLHCTPPNLFLIVGIPGSYCGADINVFQYEAMSTECHAIHDLSKQLITYPSLLLNLIVFVVSFKVPPSIPRTFCLNLTVPCLLCSIYILFAHHSNAMYNELTQTGNPTYLFVMNTLDALLYQAALKSYETQATFSIFLAYMSLTRPFFHQQLISVVFIGFLLTHVVSWSIAIEMAMEGHWHYLTPYSEGLLYVHTVIRLTTEGLIYMTMLVLYVMTFVRLISFYRKTHGIPSNQSPRWRLLLSLLLYCTPPNLFLVVGIPGNYCIAYMNVFFGTYITTKCSPIYDLSKQTVTRLPKSRMLISVMDFEEDRKNELEDCNCES</sequence>
<keyword evidence="1" id="KW-1133">Transmembrane helix</keyword>
<protein>
    <submittedName>
        <fullName evidence="2">Uncharacterized protein</fullName>
    </submittedName>
</protein>
<proteinExistence type="predicted"/>
<feature type="transmembrane region" description="Helical" evidence="1">
    <location>
        <begin position="263"/>
        <end position="283"/>
    </location>
</feature>
<dbReference type="Proteomes" id="UP001175271">
    <property type="component" value="Unassembled WGS sequence"/>
</dbReference>
<feature type="transmembrane region" description="Helical" evidence="1">
    <location>
        <begin position="49"/>
        <end position="74"/>
    </location>
</feature>
<feature type="transmembrane region" description="Helical" evidence="1">
    <location>
        <begin position="913"/>
        <end position="934"/>
    </location>
</feature>
<feature type="transmembrane region" description="Helical" evidence="1">
    <location>
        <begin position="622"/>
        <end position="643"/>
    </location>
</feature>
<evidence type="ECO:0000313" key="3">
    <source>
        <dbReference type="Proteomes" id="UP001175271"/>
    </source>
</evidence>
<dbReference type="EMBL" id="JAUCMV010000003">
    <property type="protein sequence ID" value="KAK0412330.1"/>
    <property type="molecule type" value="Genomic_DNA"/>
</dbReference>
<organism evidence="2 3">
    <name type="scientific">Steinernema hermaphroditum</name>
    <dbReference type="NCBI Taxonomy" id="289476"/>
    <lineage>
        <taxon>Eukaryota</taxon>
        <taxon>Metazoa</taxon>
        <taxon>Ecdysozoa</taxon>
        <taxon>Nematoda</taxon>
        <taxon>Chromadorea</taxon>
        <taxon>Rhabditida</taxon>
        <taxon>Tylenchina</taxon>
        <taxon>Panagrolaimomorpha</taxon>
        <taxon>Strongyloidoidea</taxon>
        <taxon>Steinernematidae</taxon>
        <taxon>Steinernema</taxon>
    </lineage>
</organism>
<feature type="transmembrane region" description="Helical" evidence="1">
    <location>
        <begin position="985"/>
        <end position="1012"/>
    </location>
</feature>
<name>A0AA39HUH0_9BILA</name>
<evidence type="ECO:0000313" key="2">
    <source>
        <dbReference type="EMBL" id="KAK0412330.1"/>
    </source>
</evidence>
<feature type="transmembrane region" description="Helical" evidence="1">
    <location>
        <begin position="20"/>
        <end position="37"/>
    </location>
</feature>
<comment type="caution">
    <text evidence="2">The sequence shown here is derived from an EMBL/GenBank/DDBJ whole genome shotgun (WGS) entry which is preliminary data.</text>
</comment>
<feature type="transmembrane region" description="Helical" evidence="1">
    <location>
        <begin position="329"/>
        <end position="350"/>
    </location>
</feature>
<feature type="transmembrane region" description="Helical" evidence="1">
    <location>
        <begin position="655"/>
        <end position="673"/>
    </location>
</feature>
<feature type="transmembrane region" description="Helical" evidence="1">
    <location>
        <begin position="495"/>
        <end position="518"/>
    </location>
</feature>
<feature type="transmembrane region" description="Helical" evidence="1">
    <location>
        <begin position="592"/>
        <end position="616"/>
    </location>
</feature>
<feature type="transmembrane region" description="Helical" evidence="1">
    <location>
        <begin position="867"/>
        <end position="884"/>
    </location>
</feature>
<feature type="transmembrane region" description="Helical" evidence="1">
    <location>
        <begin position="173"/>
        <end position="197"/>
    </location>
</feature>
<keyword evidence="1" id="KW-0472">Membrane</keyword>
<feature type="transmembrane region" description="Helical" evidence="1">
    <location>
        <begin position="462"/>
        <end position="483"/>
    </location>
</feature>
<feature type="transmembrane region" description="Helical" evidence="1">
    <location>
        <begin position="794"/>
        <end position="813"/>
    </location>
</feature>
<feature type="transmembrane region" description="Helical" evidence="1">
    <location>
        <begin position="841"/>
        <end position="860"/>
    </location>
</feature>